<reference evidence="3 5" key="2">
    <citation type="submission" date="2018-12" db="EMBL/GenBank/DDBJ databases">
        <authorList>
            <consortium name="Pathogen Informatics"/>
        </authorList>
    </citation>
    <scope>NUCLEOTIDE SEQUENCE [LARGE SCALE GENOMIC DNA]</scope>
    <source>
        <strain evidence="3 5">NCTC12735</strain>
        <plasmid evidence="5">12</plasmid>
    </source>
</reference>
<evidence type="ECO:0000313" key="4">
    <source>
        <dbReference type="Proteomes" id="UP000054859"/>
    </source>
</evidence>
<dbReference type="EMBL" id="LNKA01000001">
    <property type="protein sequence ID" value="KTC65840.1"/>
    <property type="molecule type" value="Genomic_DNA"/>
</dbReference>
<dbReference type="STRING" id="45056.Lade_0498"/>
<dbReference type="Proteomes" id="UP000054859">
    <property type="component" value="Unassembled WGS sequence"/>
</dbReference>
<sequence>MIRILTLLFITTLSFTANADDALSSTDTQDQQNDQQTCYQQRISDCMNKCASSDASDDCESLCEENSRNECKDAGE</sequence>
<feature type="chain" id="PRO_5036002956" evidence="1">
    <location>
        <begin position="20"/>
        <end position="76"/>
    </location>
</feature>
<evidence type="ECO:0000313" key="3">
    <source>
        <dbReference type="EMBL" id="VEH85270.1"/>
    </source>
</evidence>
<reference evidence="2 4" key="1">
    <citation type="submission" date="2015-11" db="EMBL/GenBank/DDBJ databases">
        <title>Identification of large and diverse effector repertoires of 38 Legionella species.</title>
        <authorList>
            <person name="Burstein D."/>
            <person name="Amaro F."/>
            <person name="Zusman T."/>
            <person name="Lifshitz Z."/>
            <person name="Cohen O."/>
            <person name="Gilbert J.A."/>
            <person name="Pupko T."/>
            <person name="Shuman H.A."/>
            <person name="Segal G."/>
        </authorList>
    </citation>
    <scope>NUCLEOTIDE SEQUENCE [LARGE SCALE GENOMIC DNA]</scope>
    <source>
        <strain evidence="2 4">1762-AUS-E</strain>
    </source>
</reference>
<geneLocation type="plasmid" evidence="3 5">
    <name>12</name>
</geneLocation>
<accession>A0A0W0R454</accession>
<evidence type="ECO:0000313" key="2">
    <source>
        <dbReference type="EMBL" id="KTC65840.1"/>
    </source>
</evidence>
<dbReference type="KEGG" id="ladl:NCTC12735_00896"/>
<keyword evidence="1" id="KW-0732">Signal</keyword>
<dbReference type="EMBL" id="LR134421">
    <property type="protein sequence ID" value="VEH85270.1"/>
    <property type="molecule type" value="Genomic_DNA"/>
</dbReference>
<protein>
    <submittedName>
        <fullName evidence="2">Uncharacterized protein</fullName>
    </submittedName>
</protein>
<name>A0A0W0R454_9GAMM</name>
<keyword evidence="3" id="KW-0614">Plasmid</keyword>
<dbReference type="RefSeq" id="WP_058461568.1">
    <property type="nucleotide sequence ID" value="NZ_CAAAHS010000004.1"/>
</dbReference>
<feature type="signal peptide" evidence="1">
    <location>
        <begin position="1"/>
        <end position="19"/>
    </location>
</feature>
<dbReference type="AlphaFoldDB" id="A0A0W0R454"/>
<evidence type="ECO:0000313" key="5">
    <source>
        <dbReference type="Proteomes" id="UP000281170"/>
    </source>
</evidence>
<dbReference type="Proteomes" id="UP000281170">
    <property type="component" value="Plasmid 12"/>
</dbReference>
<dbReference type="PATRIC" id="fig|45056.6.peg.518"/>
<organism evidence="2 4">
    <name type="scientific">Legionella adelaidensis</name>
    <dbReference type="NCBI Taxonomy" id="45056"/>
    <lineage>
        <taxon>Bacteria</taxon>
        <taxon>Pseudomonadati</taxon>
        <taxon>Pseudomonadota</taxon>
        <taxon>Gammaproteobacteria</taxon>
        <taxon>Legionellales</taxon>
        <taxon>Legionellaceae</taxon>
        <taxon>Legionella</taxon>
    </lineage>
</organism>
<proteinExistence type="predicted"/>
<gene>
    <name evidence="2" type="ORF">Lade_0498</name>
    <name evidence="3" type="ORF">NCTC12735_00896</name>
</gene>
<evidence type="ECO:0000256" key="1">
    <source>
        <dbReference type="SAM" id="SignalP"/>
    </source>
</evidence>
<keyword evidence="4" id="KW-1185">Reference proteome</keyword>